<sequence length="331" mass="37000">MPTSSDLFPPMHLQETDNDYYLVDEDYDENDWEPILESDCCCSISLSTDSNESDETLSIDEPECENNIKLKSLDPPALPTVSSRSVKLFLLILSIPLLLAMISASFPTADFQDGLDTLYVPGLGFSGFWFTLGRLKSIPDKASKHYVCFSAGCLGSVAILNDFSVEEMACMAETAQQRWKRGEIDRFQVVTQFVDGLVYRDFDGCLASNKNNKQSRKKNIIPINNPNLFSKLHVLTTAPTMGRAEAVMRSPTSLDELREMLIQTAWIPIATGDGLTHKGHMDGGFSFWKHPRCTKSVNLPLEAGLIFNSLNINMPVEKAYQLWNQGMEYGL</sequence>
<evidence type="ECO:0000313" key="1">
    <source>
        <dbReference type="EMBL" id="CAB9511317.1"/>
    </source>
</evidence>
<reference evidence="1" key="1">
    <citation type="submission" date="2020-06" db="EMBL/GenBank/DDBJ databases">
        <authorList>
            <consortium name="Plant Systems Biology data submission"/>
        </authorList>
    </citation>
    <scope>NUCLEOTIDE SEQUENCE</scope>
    <source>
        <strain evidence="1">D6</strain>
    </source>
</reference>
<protein>
    <submittedName>
        <fullName evidence="1">Uncharacterized protein</fullName>
    </submittedName>
</protein>
<gene>
    <name evidence="1" type="ORF">SEMRO_479_G151190.1</name>
</gene>
<dbReference type="AlphaFoldDB" id="A0A9N8HFW9"/>
<organism evidence="1 2">
    <name type="scientific">Seminavis robusta</name>
    <dbReference type="NCBI Taxonomy" id="568900"/>
    <lineage>
        <taxon>Eukaryota</taxon>
        <taxon>Sar</taxon>
        <taxon>Stramenopiles</taxon>
        <taxon>Ochrophyta</taxon>
        <taxon>Bacillariophyta</taxon>
        <taxon>Bacillariophyceae</taxon>
        <taxon>Bacillariophycidae</taxon>
        <taxon>Naviculales</taxon>
        <taxon>Naviculaceae</taxon>
        <taxon>Seminavis</taxon>
    </lineage>
</organism>
<evidence type="ECO:0000313" key="2">
    <source>
        <dbReference type="Proteomes" id="UP001153069"/>
    </source>
</evidence>
<dbReference type="Proteomes" id="UP001153069">
    <property type="component" value="Unassembled WGS sequence"/>
</dbReference>
<dbReference type="OrthoDB" id="47659at2759"/>
<comment type="caution">
    <text evidence="1">The sequence shown here is derived from an EMBL/GenBank/DDBJ whole genome shotgun (WGS) entry which is preliminary data.</text>
</comment>
<accession>A0A9N8HFW9</accession>
<keyword evidence="2" id="KW-1185">Reference proteome</keyword>
<proteinExistence type="predicted"/>
<dbReference type="EMBL" id="CAICTM010000478">
    <property type="protein sequence ID" value="CAB9511317.1"/>
    <property type="molecule type" value="Genomic_DNA"/>
</dbReference>
<name>A0A9N8HFW9_9STRA</name>